<dbReference type="Pfam" id="PF00691">
    <property type="entry name" value="OmpA"/>
    <property type="match status" value="1"/>
</dbReference>
<dbReference type="Proteomes" id="UP001500936">
    <property type="component" value="Unassembled WGS sequence"/>
</dbReference>
<dbReference type="EMBL" id="BAABHB010000008">
    <property type="protein sequence ID" value="GAA4411648.1"/>
    <property type="molecule type" value="Genomic_DNA"/>
</dbReference>
<comment type="caution">
    <text evidence="7">The sequence shown here is derived from an EMBL/GenBank/DDBJ whole genome shotgun (WGS) entry which is preliminary data.</text>
</comment>
<dbReference type="InterPro" id="IPR011990">
    <property type="entry name" value="TPR-like_helical_dom_sf"/>
</dbReference>
<comment type="subcellular location">
    <subcellularLocation>
        <location evidence="1">Cell outer membrane</location>
    </subcellularLocation>
</comment>
<proteinExistence type="predicted"/>
<keyword evidence="3" id="KW-0998">Cell outer membrane</keyword>
<dbReference type="Pfam" id="PF07676">
    <property type="entry name" value="PD40"/>
    <property type="match status" value="1"/>
</dbReference>
<dbReference type="Gene3D" id="3.30.1330.60">
    <property type="entry name" value="OmpA-like domain"/>
    <property type="match status" value="1"/>
</dbReference>
<dbReference type="SUPFAM" id="SSF49478">
    <property type="entry name" value="Cna protein B-type domain"/>
    <property type="match status" value="1"/>
</dbReference>
<keyword evidence="8" id="KW-1185">Reference proteome</keyword>
<dbReference type="InterPro" id="IPR011659">
    <property type="entry name" value="WD40"/>
</dbReference>
<dbReference type="Gene3D" id="1.25.40.10">
    <property type="entry name" value="Tetratricopeptide repeat domain"/>
    <property type="match status" value="1"/>
</dbReference>
<organism evidence="7 8">
    <name type="scientific">Nibrella viscosa</name>
    <dbReference type="NCBI Taxonomy" id="1084524"/>
    <lineage>
        <taxon>Bacteria</taxon>
        <taxon>Pseudomonadati</taxon>
        <taxon>Bacteroidota</taxon>
        <taxon>Cytophagia</taxon>
        <taxon>Cytophagales</taxon>
        <taxon>Spirosomataceae</taxon>
        <taxon>Nibrella</taxon>
    </lineage>
</organism>
<evidence type="ECO:0000256" key="5">
    <source>
        <dbReference type="SAM" id="MobiDB-lite"/>
    </source>
</evidence>
<dbReference type="InterPro" id="IPR036737">
    <property type="entry name" value="OmpA-like_sf"/>
</dbReference>
<evidence type="ECO:0000259" key="6">
    <source>
        <dbReference type="PROSITE" id="PS51123"/>
    </source>
</evidence>
<feature type="region of interest" description="Disordered" evidence="5">
    <location>
        <begin position="192"/>
        <end position="217"/>
    </location>
</feature>
<evidence type="ECO:0000313" key="8">
    <source>
        <dbReference type="Proteomes" id="UP001500936"/>
    </source>
</evidence>
<gene>
    <name evidence="7" type="ORF">GCM10023187_37810</name>
</gene>
<dbReference type="SUPFAM" id="SSF48452">
    <property type="entry name" value="TPR-like"/>
    <property type="match status" value="1"/>
</dbReference>
<evidence type="ECO:0000256" key="2">
    <source>
        <dbReference type="ARBA" id="ARBA00023136"/>
    </source>
</evidence>
<dbReference type="PRINTS" id="PR01021">
    <property type="entry name" value="OMPADOMAIN"/>
</dbReference>
<dbReference type="InterPro" id="IPR050330">
    <property type="entry name" value="Bact_OuterMem_StrucFunc"/>
</dbReference>
<dbReference type="PANTHER" id="PTHR30329">
    <property type="entry name" value="STATOR ELEMENT OF FLAGELLAR MOTOR COMPLEX"/>
    <property type="match status" value="1"/>
</dbReference>
<feature type="compositionally biased region" description="Polar residues" evidence="5">
    <location>
        <begin position="198"/>
        <end position="208"/>
    </location>
</feature>
<dbReference type="InterPro" id="IPR006664">
    <property type="entry name" value="OMP_bac"/>
</dbReference>
<dbReference type="SUPFAM" id="SSF103088">
    <property type="entry name" value="OmpA-like"/>
    <property type="match status" value="1"/>
</dbReference>
<dbReference type="Gene3D" id="2.60.40.1120">
    <property type="entry name" value="Carboxypeptidase-like, regulatory domain"/>
    <property type="match status" value="1"/>
</dbReference>
<keyword evidence="2 4" id="KW-0472">Membrane</keyword>
<protein>
    <recommendedName>
        <fullName evidence="6">OmpA-like domain-containing protein</fullName>
    </recommendedName>
</protein>
<name>A0ABP8KQ91_9BACT</name>
<sequence length="797" mass="88331">MLQQADRLLSRRVFGRAIDVYSELLNQHRQRLSASQLATVQSNLAYAYRQAGDFQKAERLYQEWFSSTAPEAQSPAQLLAYAQTLAGNGKFQEAQQQYERYLRIKDHANSIQAVPVNTSGKRQPTRYRLETLGFNTPNEEFSPAYYKEGLVYVAGKKGSFTIETTGSGGGAGYLDLFYIPDRSQIKITRIVNPDGTETKPTASQQVRRPNSEARRLGTDAYTRTSANDSRTVPNFETGINISRGLGYSANPVNPVQRFSQTLNTRYHEGPATFFHDGSGIIFTRNNYNNGKARKSADGVSKLKLYSADYQNGGWTNVQELPFNSDEYSVGHPTLSYDDKLLYFASDMPGGFGGTDLYVSRWEGGQWSKPVNLGKEINTKGNELFPFVDEHGNLYFSTDGRRGLGGLDIFYALMQGSTVQAVERLDDPINSPQDDFGLITDGNRRSGYFSSNRRNSNDDIYRFVREGAINGCRALTIRVYDAATDKSFDSVTVYVRRTGGDPPVQPLKADADGLIRLCLEPNSTFTFTALRDGYISSTIGYSTRYITDDQPSRLEMPLRLSVVSDTLAAQGSDSTLTEAGLAPVMRSRIHGTIMGEKDGKPMAGVTVQLRNECDGSTVEIITGADGRYAFDLSDDCEYTLVASKEAFGTNANRVRRAATTPRRSGPKFLSADIRMLGVGDVVTVGNVYYDLDSYSLRPNAAGELDKLVAIMLKYPGLAIEVSSHTDSQGDAQYNLELSNRRARAVADYLMSKGISRKRITAKGYGESMPLNNCRDGVICTEAEYQRNRRTEFKVLSIR</sequence>
<evidence type="ECO:0000256" key="3">
    <source>
        <dbReference type="ARBA" id="ARBA00023237"/>
    </source>
</evidence>
<dbReference type="Pfam" id="PF13620">
    <property type="entry name" value="CarboxypepD_reg"/>
    <property type="match status" value="1"/>
</dbReference>
<dbReference type="PANTHER" id="PTHR30329:SF21">
    <property type="entry name" value="LIPOPROTEIN YIAD-RELATED"/>
    <property type="match status" value="1"/>
</dbReference>
<accession>A0ABP8KQ91</accession>
<reference evidence="8" key="1">
    <citation type="journal article" date="2019" name="Int. J. Syst. Evol. Microbiol.">
        <title>The Global Catalogue of Microorganisms (GCM) 10K type strain sequencing project: providing services to taxonomists for standard genome sequencing and annotation.</title>
        <authorList>
            <consortium name="The Broad Institute Genomics Platform"/>
            <consortium name="The Broad Institute Genome Sequencing Center for Infectious Disease"/>
            <person name="Wu L."/>
            <person name="Ma J."/>
        </authorList>
    </citation>
    <scope>NUCLEOTIDE SEQUENCE [LARGE SCALE GENOMIC DNA]</scope>
    <source>
        <strain evidence="8">JCM 17925</strain>
    </source>
</reference>
<feature type="domain" description="OmpA-like" evidence="6">
    <location>
        <begin position="675"/>
        <end position="797"/>
    </location>
</feature>
<dbReference type="PROSITE" id="PS51123">
    <property type="entry name" value="OMPA_2"/>
    <property type="match status" value="1"/>
</dbReference>
<evidence type="ECO:0000313" key="7">
    <source>
        <dbReference type="EMBL" id="GAA4411648.1"/>
    </source>
</evidence>
<evidence type="ECO:0000256" key="4">
    <source>
        <dbReference type="PROSITE-ProRule" id="PRU00473"/>
    </source>
</evidence>
<evidence type="ECO:0000256" key="1">
    <source>
        <dbReference type="ARBA" id="ARBA00004442"/>
    </source>
</evidence>
<dbReference type="InterPro" id="IPR006665">
    <property type="entry name" value="OmpA-like"/>
</dbReference>
<dbReference type="SUPFAM" id="SSF82171">
    <property type="entry name" value="DPP6 N-terminal domain-like"/>
    <property type="match status" value="1"/>
</dbReference>
<dbReference type="CDD" id="cd07185">
    <property type="entry name" value="OmpA_C-like"/>
    <property type="match status" value="1"/>
</dbReference>